<feature type="compositionally biased region" description="Low complexity" evidence="1">
    <location>
        <begin position="88"/>
        <end position="103"/>
    </location>
</feature>
<comment type="caution">
    <text evidence="3">The sequence shown here is derived from an EMBL/GenBank/DDBJ whole genome shotgun (WGS) entry which is preliminary data.</text>
</comment>
<feature type="region of interest" description="Disordered" evidence="1">
    <location>
        <begin position="30"/>
        <end position="52"/>
    </location>
</feature>
<name>A0AAI8YYJ5_9PEZI</name>
<gene>
    <name evidence="3" type="ORF">LECACI_7A004353</name>
</gene>
<feature type="region of interest" description="Disordered" evidence="1">
    <location>
        <begin position="67"/>
        <end position="117"/>
    </location>
</feature>
<dbReference type="AlphaFoldDB" id="A0AAI8YYJ5"/>
<keyword evidence="4" id="KW-1185">Reference proteome</keyword>
<organism evidence="3 4">
    <name type="scientific">Lecanosticta acicola</name>
    <dbReference type="NCBI Taxonomy" id="111012"/>
    <lineage>
        <taxon>Eukaryota</taxon>
        <taxon>Fungi</taxon>
        <taxon>Dikarya</taxon>
        <taxon>Ascomycota</taxon>
        <taxon>Pezizomycotina</taxon>
        <taxon>Dothideomycetes</taxon>
        <taxon>Dothideomycetidae</taxon>
        <taxon>Mycosphaerellales</taxon>
        <taxon>Mycosphaerellaceae</taxon>
        <taxon>Lecanosticta</taxon>
    </lineage>
</organism>
<evidence type="ECO:0000256" key="1">
    <source>
        <dbReference type="SAM" id="MobiDB-lite"/>
    </source>
</evidence>
<dbReference type="Proteomes" id="UP001296104">
    <property type="component" value="Unassembled WGS sequence"/>
</dbReference>
<accession>A0AAI8YYJ5</accession>
<protein>
    <recommendedName>
        <fullName evidence="2">PD-(D/E)XK nuclease-like domain-containing protein</fullName>
    </recommendedName>
</protein>
<feature type="domain" description="PD-(D/E)XK nuclease-like" evidence="2">
    <location>
        <begin position="185"/>
        <end position="410"/>
    </location>
</feature>
<evidence type="ECO:0000313" key="3">
    <source>
        <dbReference type="EMBL" id="CAK4007960.1"/>
    </source>
</evidence>
<evidence type="ECO:0000313" key="4">
    <source>
        <dbReference type="Proteomes" id="UP001296104"/>
    </source>
</evidence>
<dbReference type="Pfam" id="PF20516">
    <property type="entry name" value="PDDEXK_12"/>
    <property type="match status" value="1"/>
</dbReference>
<dbReference type="EMBL" id="CAVMBE010000023">
    <property type="protein sequence ID" value="CAK4007960.1"/>
    <property type="molecule type" value="Genomic_DNA"/>
</dbReference>
<sequence length="432" mass="48602">MWSDATIDIWLQQIPTTALAQSRKRALAEMSANAATPRVKRTKTSQSGDIAINEDAEEAYELPTPRARHPLATAPPLRPPSSKPSTESGASSQAQSASGVSAGSRRKRTPSPPKMLALRQLDDYPVYTRALPPFNQLPELIRELAIDMRRIESGRGVISEGFEGWKQQLGSGIGEEDERILDRSGERQRLGRDMSLEEVEFLQERAIWSQDNNAAEPSWNCFVHSRALEWAQRLSPYRATTFCEDITTAGVFWAESEDTQRSSKRADFCLALRMDRRIQKLLRDIGVPQVNHTSYSPLMFNPIAVSIETKAARGNESEAVLQLQTWATAQIMFLRSMLSKTGHEGTPLPPLPLVIVQSHEWKVYYFVDRGDQAVIYHDSSPFGTTETILGIYKLHAGLQRLIMWSEEQYRTWIMDNVINPRLHASQAGPSEI</sequence>
<dbReference type="InterPro" id="IPR046797">
    <property type="entry name" value="PDDEXK_12"/>
</dbReference>
<proteinExistence type="predicted"/>
<evidence type="ECO:0000259" key="2">
    <source>
        <dbReference type="Pfam" id="PF20516"/>
    </source>
</evidence>
<reference evidence="3" key="1">
    <citation type="submission" date="2023-11" db="EMBL/GenBank/DDBJ databases">
        <authorList>
            <person name="Alioto T."/>
            <person name="Alioto T."/>
            <person name="Gomez Garrido J."/>
        </authorList>
    </citation>
    <scope>NUCLEOTIDE SEQUENCE</scope>
</reference>